<reference evidence="2 3" key="1">
    <citation type="submission" date="2020-08" db="EMBL/GenBank/DDBJ databases">
        <title>Genomic Encyclopedia of Type Strains, Phase IV (KMG-IV): sequencing the most valuable type-strain genomes for metagenomic binning, comparative biology and taxonomic classification.</title>
        <authorList>
            <person name="Goeker M."/>
        </authorList>
    </citation>
    <scope>NUCLEOTIDE SEQUENCE [LARGE SCALE GENOMIC DNA]</scope>
    <source>
        <strain evidence="2 3">DSM 17498</strain>
    </source>
</reference>
<dbReference type="Gene3D" id="3.30.720.120">
    <property type="match status" value="1"/>
</dbReference>
<feature type="domain" description="VOC" evidence="1">
    <location>
        <begin position="11"/>
        <end position="129"/>
    </location>
</feature>
<proteinExistence type="predicted"/>
<dbReference type="PROSITE" id="PS51819">
    <property type="entry name" value="VOC"/>
    <property type="match status" value="1"/>
</dbReference>
<comment type="caution">
    <text evidence="2">The sequence shown here is derived from an EMBL/GenBank/DDBJ whole genome shotgun (WGS) entry which is preliminary data.</text>
</comment>
<dbReference type="Pfam" id="PF00903">
    <property type="entry name" value="Glyoxalase"/>
    <property type="match status" value="1"/>
</dbReference>
<evidence type="ECO:0000259" key="1">
    <source>
        <dbReference type="PROSITE" id="PS51819"/>
    </source>
</evidence>
<evidence type="ECO:0000313" key="2">
    <source>
        <dbReference type="EMBL" id="MBB5051682.1"/>
    </source>
</evidence>
<accession>A0A840MY67</accession>
<dbReference type="RefSeq" id="WP_184083724.1">
    <property type="nucleotide sequence ID" value="NZ_JACHIJ010000002.1"/>
</dbReference>
<dbReference type="PANTHER" id="PTHR34109:SF1">
    <property type="entry name" value="VOC DOMAIN-CONTAINING PROTEIN"/>
    <property type="match status" value="1"/>
</dbReference>
<dbReference type="InterPro" id="IPR004360">
    <property type="entry name" value="Glyas_Fos-R_dOase_dom"/>
</dbReference>
<dbReference type="CDD" id="cd07246">
    <property type="entry name" value="VOC_like"/>
    <property type="match status" value="1"/>
</dbReference>
<dbReference type="EMBL" id="JACHIJ010000002">
    <property type="protein sequence ID" value="MBB5051682.1"/>
    <property type="molecule type" value="Genomic_DNA"/>
</dbReference>
<dbReference type="Gene3D" id="3.30.720.110">
    <property type="match status" value="1"/>
</dbReference>
<dbReference type="SUPFAM" id="SSF54593">
    <property type="entry name" value="Glyoxalase/Bleomycin resistance protein/Dihydroxybiphenyl dioxygenase"/>
    <property type="match status" value="1"/>
</dbReference>
<gene>
    <name evidence="2" type="ORF">HNQ36_001636</name>
</gene>
<evidence type="ECO:0000313" key="3">
    <source>
        <dbReference type="Proteomes" id="UP000521227"/>
    </source>
</evidence>
<sequence length="153" mass="16614">MASKVNPVPDGYHTVTPYLIVDGAEKVIDFLQKAFDAKLFNEMTKRPDNKVMHAALKIGNSMIMIADSSEFVKASPAMLYLYVPDADAAYQKAIKAGGASIMEPSNQFYGDRSGGVKDPAGNSWFVGTHVEDVSAADLKKRAEEELKKRGKAA</sequence>
<organism evidence="2 3">
    <name type="scientific">Afipia massiliensis</name>
    <dbReference type="NCBI Taxonomy" id="211460"/>
    <lineage>
        <taxon>Bacteria</taxon>
        <taxon>Pseudomonadati</taxon>
        <taxon>Pseudomonadota</taxon>
        <taxon>Alphaproteobacteria</taxon>
        <taxon>Hyphomicrobiales</taxon>
        <taxon>Nitrobacteraceae</taxon>
        <taxon>Afipia</taxon>
    </lineage>
</organism>
<protein>
    <submittedName>
        <fullName evidence="2">Putative glyoxalase superfamily protein PhnB</fullName>
    </submittedName>
</protein>
<dbReference type="Proteomes" id="UP000521227">
    <property type="component" value="Unassembled WGS sequence"/>
</dbReference>
<dbReference type="AlphaFoldDB" id="A0A840MY67"/>
<dbReference type="PANTHER" id="PTHR34109">
    <property type="entry name" value="BNAUNNG04460D PROTEIN-RELATED"/>
    <property type="match status" value="1"/>
</dbReference>
<dbReference type="InterPro" id="IPR029068">
    <property type="entry name" value="Glyas_Bleomycin-R_OHBP_Dase"/>
</dbReference>
<dbReference type="InterPro" id="IPR037523">
    <property type="entry name" value="VOC_core"/>
</dbReference>
<name>A0A840MY67_9BRAD</name>